<feature type="domain" description="N-acetyltransferase" evidence="1">
    <location>
        <begin position="16"/>
        <end position="174"/>
    </location>
</feature>
<evidence type="ECO:0000313" key="2">
    <source>
        <dbReference type="EMBL" id="EID72240.1"/>
    </source>
</evidence>
<dbReference type="SUPFAM" id="SSF55729">
    <property type="entry name" value="Acyl-CoA N-acyltransferases (Nat)"/>
    <property type="match status" value="1"/>
</dbReference>
<dbReference type="eggNOG" id="COG1670">
    <property type="taxonomic scope" value="Bacteria"/>
</dbReference>
<dbReference type="GO" id="GO:0016747">
    <property type="term" value="F:acyltransferase activity, transferring groups other than amino-acyl groups"/>
    <property type="evidence" value="ECO:0007669"/>
    <property type="project" value="InterPro"/>
</dbReference>
<organism evidence="2 3">
    <name type="scientific">Imtechella halotolerans K1</name>
    <dbReference type="NCBI Taxonomy" id="946077"/>
    <lineage>
        <taxon>Bacteria</taxon>
        <taxon>Pseudomonadati</taxon>
        <taxon>Bacteroidota</taxon>
        <taxon>Flavobacteriia</taxon>
        <taxon>Flavobacteriales</taxon>
        <taxon>Flavobacteriaceae</taxon>
        <taxon>Imtechella</taxon>
    </lineage>
</organism>
<protein>
    <submittedName>
        <fullName evidence="2">Acetyltransferase</fullName>
    </submittedName>
</protein>
<evidence type="ECO:0000313" key="3">
    <source>
        <dbReference type="Proteomes" id="UP000005938"/>
    </source>
</evidence>
<name>I0W774_9FLAO</name>
<dbReference type="PANTHER" id="PTHR43610:SF1">
    <property type="entry name" value="N-ACETYLTRANSFERASE DOMAIN-CONTAINING PROTEIN"/>
    <property type="match status" value="1"/>
</dbReference>
<reference evidence="2 3" key="1">
    <citation type="journal article" date="2012" name="J. Bacteriol.">
        <title>Genome Sequence of the Halotolerant Bacterium Imtechella halotolerans K1T.</title>
        <authorList>
            <person name="Kumar S."/>
            <person name="Vikram S."/>
            <person name="Subramanian S."/>
            <person name="Raghava G.P."/>
            <person name="Pinnaka A.K."/>
        </authorList>
    </citation>
    <scope>NUCLEOTIDE SEQUENCE [LARGE SCALE GENOMIC DNA]</scope>
    <source>
        <strain evidence="2 3">K1</strain>
    </source>
</reference>
<proteinExistence type="predicted"/>
<dbReference type="OrthoDB" id="9795199at2"/>
<dbReference type="AlphaFoldDB" id="I0W774"/>
<dbReference type="STRING" id="946077.W5A_12071"/>
<dbReference type="Proteomes" id="UP000005938">
    <property type="component" value="Unassembled WGS sequence"/>
</dbReference>
<keyword evidence="2" id="KW-0808">Transferase</keyword>
<dbReference type="PATRIC" id="fig|946077.3.peg.2437"/>
<dbReference type="InterPro" id="IPR016181">
    <property type="entry name" value="Acyl_CoA_acyltransferase"/>
</dbReference>
<dbReference type="RefSeq" id="WP_008241045.1">
    <property type="nucleotide sequence ID" value="NZ_AJJU01000037.1"/>
</dbReference>
<dbReference type="PROSITE" id="PS51186">
    <property type="entry name" value="GNAT"/>
    <property type="match status" value="1"/>
</dbReference>
<dbReference type="PANTHER" id="PTHR43610">
    <property type="entry name" value="BLL6696 PROTEIN"/>
    <property type="match status" value="1"/>
</dbReference>
<dbReference type="Gene3D" id="3.40.630.30">
    <property type="match status" value="1"/>
</dbReference>
<accession>I0W774</accession>
<keyword evidence="3" id="KW-1185">Reference proteome</keyword>
<sequence length="185" mass="21260">MELVFNSQPILETSELQLLPLQIEDFEALYKVASDPEIWKQHPNKDRWKKEVFAVFFDGAIKSGGAFKIVEKESQKIIGSTRFYDFDPKESLVLIGYTFYAVSHWGTGANHSIKELMFTHAFKYVSQIQLHIGAENIRSQMAIERLGAQKIGSQEVAYYGEPSKLNYVYQVTKNAWENSTKLKNK</sequence>
<dbReference type="Pfam" id="PF13302">
    <property type="entry name" value="Acetyltransf_3"/>
    <property type="match status" value="1"/>
</dbReference>
<gene>
    <name evidence="2" type="ORF">W5A_12071</name>
</gene>
<evidence type="ECO:0000259" key="1">
    <source>
        <dbReference type="PROSITE" id="PS51186"/>
    </source>
</evidence>
<comment type="caution">
    <text evidence="2">The sequence shown here is derived from an EMBL/GenBank/DDBJ whole genome shotgun (WGS) entry which is preliminary data.</text>
</comment>
<dbReference type="InterPro" id="IPR000182">
    <property type="entry name" value="GNAT_dom"/>
</dbReference>
<dbReference type="EMBL" id="AJJU01000037">
    <property type="protein sequence ID" value="EID72240.1"/>
    <property type="molecule type" value="Genomic_DNA"/>
</dbReference>